<accession>A0A139KNQ3</accession>
<sequence length="43" mass="4766">MQPAIAGWTAHNCGTKFSCGHNDINLNAFWEKVRSISSFISII</sequence>
<proteinExistence type="predicted"/>
<comment type="caution">
    <text evidence="1">The sequence shown here is derived from an EMBL/GenBank/DDBJ whole genome shotgun (WGS) entry which is preliminary data.</text>
</comment>
<dbReference type="EMBL" id="LTDF01000176">
    <property type="protein sequence ID" value="KXT40817.1"/>
    <property type="molecule type" value="Genomic_DNA"/>
</dbReference>
<evidence type="ECO:0000313" key="1">
    <source>
        <dbReference type="EMBL" id="KXT40817.1"/>
    </source>
</evidence>
<evidence type="ECO:0000313" key="2">
    <source>
        <dbReference type="Proteomes" id="UP000070319"/>
    </source>
</evidence>
<dbReference type="Proteomes" id="UP000070319">
    <property type="component" value="Unassembled WGS sequence"/>
</dbReference>
<protein>
    <submittedName>
        <fullName evidence="1">Uncharacterized protein</fullName>
    </submittedName>
</protein>
<gene>
    <name evidence="1" type="ORF">HMPREF2531_05115</name>
</gene>
<dbReference type="AlphaFoldDB" id="A0A139KNQ3"/>
<organism evidence="1">
    <name type="scientific">Bacteroides intestinalis</name>
    <dbReference type="NCBI Taxonomy" id="329854"/>
    <lineage>
        <taxon>Bacteria</taxon>
        <taxon>Pseudomonadati</taxon>
        <taxon>Bacteroidota</taxon>
        <taxon>Bacteroidia</taxon>
        <taxon>Bacteroidales</taxon>
        <taxon>Bacteroidaceae</taxon>
        <taxon>Bacteroides</taxon>
    </lineage>
</organism>
<reference evidence="1 2" key="1">
    <citation type="submission" date="2016-02" db="EMBL/GenBank/DDBJ databases">
        <authorList>
            <person name="Wen L."/>
            <person name="He K."/>
            <person name="Yang H."/>
        </authorList>
    </citation>
    <scope>NUCLEOTIDE SEQUENCE [LARGE SCALE GENOMIC DNA]</scope>
    <source>
        <strain evidence="1 2">KLE1704</strain>
    </source>
</reference>
<name>A0A139KNQ3_9BACE</name>
<dbReference type="PATRIC" id="fig|329854.7.peg.5186"/>